<gene>
    <name evidence="1" type="ORF">DPV69_02050</name>
</gene>
<organism evidence="1 2">
    <name type="scientific">Pedobacter chitinilyticus</name>
    <dbReference type="NCBI Taxonomy" id="2233776"/>
    <lineage>
        <taxon>Bacteria</taxon>
        <taxon>Pseudomonadati</taxon>
        <taxon>Bacteroidota</taxon>
        <taxon>Sphingobacteriia</taxon>
        <taxon>Sphingobacteriales</taxon>
        <taxon>Sphingobacteriaceae</taxon>
        <taxon>Pedobacter</taxon>
    </lineage>
</organism>
<protein>
    <recommendedName>
        <fullName evidence="3">Nucleotidyltransferase family protein</fullName>
    </recommendedName>
</protein>
<evidence type="ECO:0008006" key="3">
    <source>
        <dbReference type="Google" id="ProtNLM"/>
    </source>
</evidence>
<proteinExistence type="predicted"/>
<dbReference type="InterPro" id="IPR018700">
    <property type="entry name" value="DUF2204"/>
</dbReference>
<comment type="caution">
    <text evidence="1">The sequence shown here is derived from an EMBL/GenBank/DDBJ whole genome shotgun (WGS) entry which is preliminary data.</text>
</comment>
<evidence type="ECO:0000313" key="1">
    <source>
        <dbReference type="EMBL" id="RWU10150.1"/>
    </source>
</evidence>
<name>A0A3S3PIA8_9SPHI</name>
<dbReference type="OrthoDB" id="121150at2"/>
<evidence type="ECO:0000313" key="2">
    <source>
        <dbReference type="Proteomes" id="UP000284120"/>
    </source>
</evidence>
<reference evidence="1 2" key="1">
    <citation type="submission" date="2018-06" db="EMBL/GenBank/DDBJ databases">
        <title>Pedobacter endophyticus sp. nov., an endophytic bacterium isolated from a leaf of Triticum aestivum.</title>
        <authorList>
            <person name="Zhang L."/>
        </authorList>
    </citation>
    <scope>NUCLEOTIDE SEQUENCE [LARGE SCALE GENOMIC DNA]</scope>
    <source>
        <strain evidence="1 2">CM134L-2</strain>
    </source>
</reference>
<dbReference type="EMBL" id="SAYW01000001">
    <property type="protein sequence ID" value="RWU10150.1"/>
    <property type="molecule type" value="Genomic_DNA"/>
</dbReference>
<accession>A0A3S3PIA8</accession>
<keyword evidence="2" id="KW-1185">Reference proteome</keyword>
<dbReference type="Gene3D" id="3.30.460.40">
    <property type="match status" value="1"/>
</dbReference>
<dbReference type="Pfam" id="PF09970">
    <property type="entry name" value="DUF2204"/>
    <property type="match status" value="1"/>
</dbReference>
<sequence length="158" mass="18303">MSFDKESAEMLLLLSVFQKHRVDYLIVGGFAVNRYGYGRATGDLDLYLRDTEQNRRNLIEAIDEMGYGRYDMLMDTPIVAGYCEIMMDDGMYADLMTDIPGLDKTKYDEYLAMATVDIIDGFEVKFLHYNHLLSNKKATNRIKDQLDVQELERINKKS</sequence>
<dbReference type="InterPro" id="IPR043519">
    <property type="entry name" value="NT_sf"/>
</dbReference>
<dbReference type="Proteomes" id="UP000284120">
    <property type="component" value="Unassembled WGS sequence"/>
</dbReference>
<dbReference type="AlphaFoldDB" id="A0A3S3PIA8"/>
<dbReference type="RefSeq" id="WP_113645645.1">
    <property type="nucleotide sequence ID" value="NZ_QMHN01000001.1"/>
</dbReference>
<dbReference type="SUPFAM" id="SSF81301">
    <property type="entry name" value="Nucleotidyltransferase"/>
    <property type="match status" value="1"/>
</dbReference>